<evidence type="ECO:0000313" key="6">
    <source>
        <dbReference type="Proteomes" id="UP000219559"/>
    </source>
</evidence>
<evidence type="ECO:0000313" key="5">
    <source>
        <dbReference type="EMBL" id="PCE66322.1"/>
    </source>
</evidence>
<dbReference type="CDD" id="cd15482">
    <property type="entry name" value="Sialidase_non-viral"/>
    <property type="match status" value="2"/>
</dbReference>
<dbReference type="AlphaFoldDB" id="A0A2A4GF03"/>
<keyword evidence="6" id="KW-1185">Reference proteome</keyword>
<evidence type="ECO:0000256" key="1">
    <source>
        <dbReference type="ARBA" id="ARBA00022737"/>
    </source>
</evidence>
<accession>A0A2A4GF03</accession>
<comment type="caution">
    <text evidence="5">The sequence shown here is derived from an EMBL/GenBank/DDBJ whole genome shotgun (WGS) entry which is preliminary data.</text>
</comment>
<feature type="coiled-coil region" evidence="2">
    <location>
        <begin position="1032"/>
        <end position="1059"/>
    </location>
</feature>
<evidence type="ECO:0000256" key="3">
    <source>
        <dbReference type="SAM" id="SignalP"/>
    </source>
</evidence>
<feature type="signal peptide" evidence="3">
    <location>
        <begin position="1"/>
        <end position="27"/>
    </location>
</feature>
<dbReference type="InterPro" id="IPR015943">
    <property type="entry name" value="WD40/YVTN_repeat-like_dom_sf"/>
</dbReference>
<gene>
    <name evidence="5" type="ORF">B7P33_03220</name>
</gene>
<dbReference type="SUPFAM" id="SSF110296">
    <property type="entry name" value="Oligoxyloglucan reducing end-specific cellobiohydrolase"/>
    <property type="match status" value="1"/>
</dbReference>
<dbReference type="PANTHER" id="PTHR12106">
    <property type="entry name" value="SORTILIN RELATED"/>
    <property type="match status" value="1"/>
</dbReference>
<evidence type="ECO:0000256" key="2">
    <source>
        <dbReference type="SAM" id="Coils"/>
    </source>
</evidence>
<keyword evidence="5" id="KW-0378">Hydrolase</keyword>
<feature type="domain" description="Sortilin N-terminal" evidence="4">
    <location>
        <begin position="126"/>
        <end position="251"/>
    </location>
</feature>
<dbReference type="EMBL" id="NBWU01000001">
    <property type="protein sequence ID" value="PCE66322.1"/>
    <property type="molecule type" value="Genomic_DNA"/>
</dbReference>
<dbReference type="GO" id="GO:0016787">
    <property type="term" value="F:hydrolase activity"/>
    <property type="evidence" value="ECO:0007669"/>
    <property type="project" value="UniProtKB-KW"/>
</dbReference>
<name>A0A2A4GF03_9FLAO</name>
<keyword evidence="2" id="KW-0175">Coiled coil</keyword>
<dbReference type="PANTHER" id="PTHR12106:SF27">
    <property type="entry name" value="SORTILIN-RELATED RECEPTOR"/>
    <property type="match status" value="1"/>
</dbReference>
<dbReference type="OrthoDB" id="9757809at2"/>
<dbReference type="Proteomes" id="UP000219559">
    <property type="component" value="Unassembled WGS sequence"/>
</dbReference>
<dbReference type="InterPro" id="IPR036278">
    <property type="entry name" value="Sialidase_sf"/>
</dbReference>
<dbReference type="Pfam" id="PF15902">
    <property type="entry name" value="Sortilin-Vps10"/>
    <property type="match status" value="1"/>
</dbReference>
<keyword evidence="3" id="KW-0732">Signal</keyword>
<sequence length="1059" mass="117319">MISYSSSFTPLRFFGLCFCLFLSMASAQTTDEDLGALKFRFVGPEGNRTIAVAGVPGDPMVNYIGAASGGLWKTTDGGIQWKSIFDGFEVSSVSALALAPSNPDTVWVGTGETFLIRPAHAMGDGVYRSTDAGKTWQKMGLDKTGRIARIVVHPTDANIVYVAALGHAYGPQEERGLYKTTDGGKSWKLILHIDENTGASDIILDPQNPDRLMVGMWSIHINTWGLNSGGPGGGVYRSLDGGKTWQAMHTNGLPGGAKRPVGKTGLALSHKTPDTVYALFEIDSPALYRSDDFGNSWTLVSRDHSMNERAPYYTRMAVSTDNSEELYFLNVKFGSSKDGGNTFTGGYAAGGDNHDMWIDPTNADRMIVAHDGGTSISLNRGKSWQRIVLPIAQMYHVAVDDQIPYNLYGNRQDGYSYKGPSNSLQGYIPIGLWQGVGGCESGFARPDPFDNNIVWSGCYDGGLERYNAKTGHAQDVRVWPEAGYGWAPADMKYRWYWNFPLSFSPHTPHRVYVGSQFVHKSDDNGHSWQIISPDLTKNKAEHQQASGGIAVDNLMTFDAATLMAIEESPVEPGHIWVGSNDGSLHLSKNGGGQWENLSDKIPVLRDGAQISSIQVSKHQKGTAFVTIDLHQMGDFDPHIYMTQDHGQNWKAVGAGIPKSVHSFAHVVKEDPKKPGMLYVGVDNGVYVSHNYGNTWMRLRLNLPPAPVYWLDIQERFDDLVICTYGRGYYILDNLEPIRKIGEAKADAAMAHLFALRPAYRFHNKQAIKTDGPSFNSGKNPAYGADINYFLKDSTEADIQIQILSSEKEVVRTLKGTGKKGINRVMWDLRYEPTYKPKLRTSPPGRPWVQLNGEGWRPLVTWDLDLWRGQFGPKVVPDTYSVKLIIEGQEYTQKVAVLKDPDSEGDLESITKQVALSLELRDAINQAVEMINSVEVLRKELEALLPELKRPADKRKAQQMLVSAEGIAGALYDIHLTGAREDAFRSPMRLYGRLSALASDLTGHGIDFEPTEQQQAVFNVFDQRLQQSMADYERLVQKDLEALNKQLRKSKLEIDAQLKM</sequence>
<dbReference type="SUPFAM" id="SSF50939">
    <property type="entry name" value="Sialidases"/>
    <property type="match status" value="1"/>
</dbReference>
<dbReference type="RefSeq" id="WP_097441844.1">
    <property type="nucleotide sequence ID" value="NZ_NBWU01000001.1"/>
</dbReference>
<organism evidence="5 6">
    <name type="scientific">Sediminicola luteus</name>
    <dbReference type="NCBI Taxonomy" id="319238"/>
    <lineage>
        <taxon>Bacteria</taxon>
        <taxon>Pseudomonadati</taxon>
        <taxon>Bacteroidota</taxon>
        <taxon>Flavobacteriia</taxon>
        <taxon>Flavobacteriales</taxon>
        <taxon>Flavobacteriaceae</taxon>
        <taxon>Sediminicola</taxon>
    </lineage>
</organism>
<keyword evidence="1" id="KW-0677">Repeat</keyword>
<proteinExistence type="predicted"/>
<dbReference type="InterPro" id="IPR050310">
    <property type="entry name" value="VPS10-sortilin"/>
</dbReference>
<dbReference type="InterPro" id="IPR031778">
    <property type="entry name" value="Sortilin_N"/>
</dbReference>
<protein>
    <submittedName>
        <fullName evidence="5">Glycosyl hydrolase</fullName>
    </submittedName>
</protein>
<evidence type="ECO:0000259" key="4">
    <source>
        <dbReference type="Pfam" id="PF15902"/>
    </source>
</evidence>
<reference evidence="5 6" key="1">
    <citation type="submission" date="2017-04" db="EMBL/GenBank/DDBJ databases">
        <title>A new member of the family Flavobacteriaceae isolated from ascidians.</title>
        <authorList>
            <person name="Chen L."/>
        </authorList>
    </citation>
    <scope>NUCLEOTIDE SEQUENCE [LARGE SCALE GENOMIC DNA]</scope>
    <source>
        <strain evidence="5 6">HQA918</strain>
    </source>
</reference>
<feature type="chain" id="PRO_5012201395" evidence="3">
    <location>
        <begin position="28"/>
        <end position="1059"/>
    </location>
</feature>
<dbReference type="Gene3D" id="2.130.10.10">
    <property type="entry name" value="YVTN repeat-like/Quinoprotein amine dehydrogenase"/>
    <property type="match status" value="3"/>
</dbReference>